<dbReference type="Pfam" id="PF02743">
    <property type="entry name" value="dCache_1"/>
    <property type="match status" value="1"/>
</dbReference>
<evidence type="ECO:0000313" key="11">
    <source>
        <dbReference type="Proteomes" id="UP000682811"/>
    </source>
</evidence>
<dbReference type="Pfam" id="PF06580">
    <property type="entry name" value="His_kinase"/>
    <property type="match status" value="1"/>
</dbReference>
<dbReference type="GO" id="GO:0005886">
    <property type="term" value="C:plasma membrane"/>
    <property type="evidence" value="ECO:0007669"/>
    <property type="project" value="UniProtKB-SubCell"/>
</dbReference>
<evidence type="ECO:0000256" key="7">
    <source>
        <dbReference type="ARBA" id="ARBA00023136"/>
    </source>
</evidence>
<dbReference type="EMBL" id="BORT01000008">
    <property type="protein sequence ID" value="GIO47571.1"/>
    <property type="molecule type" value="Genomic_DNA"/>
</dbReference>
<dbReference type="GO" id="GO:0000155">
    <property type="term" value="F:phosphorelay sensor kinase activity"/>
    <property type="evidence" value="ECO:0007669"/>
    <property type="project" value="InterPro"/>
</dbReference>
<evidence type="ECO:0000256" key="1">
    <source>
        <dbReference type="ARBA" id="ARBA00004651"/>
    </source>
</evidence>
<evidence type="ECO:0000256" key="3">
    <source>
        <dbReference type="ARBA" id="ARBA00022553"/>
    </source>
</evidence>
<proteinExistence type="predicted"/>
<dbReference type="SUPFAM" id="SSF55874">
    <property type="entry name" value="ATPase domain of HSP90 chaperone/DNA topoisomerase II/histidine kinase"/>
    <property type="match status" value="1"/>
</dbReference>
<dbReference type="Pfam" id="PF00672">
    <property type="entry name" value="HAMP"/>
    <property type="match status" value="1"/>
</dbReference>
<dbReference type="InterPro" id="IPR050640">
    <property type="entry name" value="Bact_2-comp_sensor_kinase"/>
</dbReference>
<keyword evidence="4" id="KW-0808">Transferase</keyword>
<accession>A0A919Y9N2</accession>
<dbReference type="PANTHER" id="PTHR34220">
    <property type="entry name" value="SENSOR HISTIDINE KINASE YPDA"/>
    <property type="match status" value="1"/>
</dbReference>
<evidence type="ECO:0000256" key="8">
    <source>
        <dbReference type="SAM" id="Phobius"/>
    </source>
</evidence>
<dbReference type="Proteomes" id="UP000682811">
    <property type="component" value="Unassembled WGS sequence"/>
</dbReference>
<keyword evidence="3" id="KW-0597">Phosphoprotein</keyword>
<dbReference type="PROSITE" id="PS50885">
    <property type="entry name" value="HAMP"/>
    <property type="match status" value="1"/>
</dbReference>
<dbReference type="Gene3D" id="6.10.340.10">
    <property type="match status" value="1"/>
</dbReference>
<keyword evidence="6 8" id="KW-1133">Transmembrane helix</keyword>
<evidence type="ECO:0000256" key="2">
    <source>
        <dbReference type="ARBA" id="ARBA00022475"/>
    </source>
</evidence>
<dbReference type="RefSeq" id="WP_212978410.1">
    <property type="nucleotide sequence ID" value="NZ_AP025343.1"/>
</dbReference>
<comment type="subcellular location">
    <subcellularLocation>
        <location evidence="1">Cell membrane</location>
        <topology evidence="1">Multi-pass membrane protein</topology>
    </subcellularLocation>
</comment>
<feature type="domain" description="HAMP" evidence="9">
    <location>
        <begin position="319"/>
        <end position="371"/>
    </location>
</feature>
<evidence type="ECO:0000256" key="6">
    <source>
        <dbReference type="ARBA" id="ARBA00022989"/>
    </source>
</evidence>
<evidence type="ECO:0000256" key="5">
    <source>
        <dbReference type="ARBA" id="ARBA00022692"/>
    </source>
</evidence>
<evidence type="ECO:0000256" key="4">
    <source>
        <dbReference type="ARBA" id="ARBA00022679"/>
    </source>
</evidence>
<evidence type="ECO:0000259" key="9">
    <source>
        <dbReference type="PROSITE" id="PS50885"/>
    </source>
</evidence>
<organism evidence="10 11">
    <name type="scientific">Paenibacillus azoreducens</name>
    <dbReference type="NCBI Taxonomy" id="116718"/>
    <lineage>
        <taxon>Bacteria</taxon>
        <taxon>Bacillati</taxon>
        <taxon>Bacillota</taxon>
        <taxon>Bacilli</taxon>
        <taxon>Bacillales</taxon>
        <taxon>Paenibacillaceae</taxon>
        <taxon>Paenibacillus</taxon>
    </lineage>
</organism>
<dbReference type="Gene3D" id="3.30.565.10">
    <property type="entry name" value="Histidine kinase-like ATPase, C-terminal domain"/>
    <property type="match status" value="1"/>
</dbReference>
<keyword evidence="2" id="KW-1003">Cell membrane</keyword>
<comment type="caution">
    <text evidence="10">The sequence shown here is derived from an EMBL/GenBank/DDBJ whole genome shotgun (WGS) entry which is preliminary data.</text>
</comment>
<dbReference type="InterPro" id="IPR036890">
    <property type="entry name" value="HATPase_C_sf"/>
</dbReference>
<feature type="transmembrane region" description="Helical" evidence="8">
    <location>
        <begin position="294"/>
        <end position="317"/>
    </location>
</feature>
<keyword evidence="5 8" id="KW-0812">Transmembrane</keyword>
<keyword evidence="11" id="KW-1185">Reference proteome</keyword>
<dbReference type="SUPFAM" id="SSF158472">
    <property type="entry name" value="HAMP domain-like"/>
    <property type="match status" value="1"/>
</dbReference>
<dbReference type="CDD" id="cd06225">
    <property type="entry name" value="HAMP"/>
    <property type="match status" value="1"/>
</dbReference>
<dbReference type="SMART" id="SM00304">
    <property type="entry name" value="HAMP"/>
    <property type="match status" value="1"/>
</dbReference>
<evidence type="ECO:0000313" key="10">
    <source>
        <dbReference type="EMBL" id="GIO47571.1"/>
    </source>
</evidence>
<feature type="transmembrane region" description="Helical" evidence="8">
    <location>
        <begin position="12"/>
        <end position="35"/>
    </location>
</feature>
<keyword evidence="7 8" id="KW-0472">Membrane</keyword>
<keyword evidence="10" id="KW-0418">Kinase</keyword>
<dbReference type="InterPro" id="IPR033479">
    <property type="entry name" value="dCache_1"/>
</dbReference>
<reference evidence="10 11" key="1">
    <citation type="submission" date="2021-03" db="EMBL/GenBank/DDBJ databases">
        <title>Antimicrobial resistance genes in bacteria isolated from Japanese honey, and their potential for conferring macrolide and lincosamide resistance in the American foulbrood pathogen Paenibacillus larvae.</title>
        <authorList>
            <person name="Okamoto M."/>
            <person name="Kumagai M."/>
            <person name="Kanamori H."/>
            <person name="Takamatsu D."/>
        </authorList>
    </citation>
    <scope>NUCLEOTIDE SEQUENCE [LARGE SCALE GENOMIC DNA]</scope>
    <source>
        <strain evidence="10 11">J34TS1</strain>
    </source>
</reference>
<protein>
    <submittedName>
        <fullName evidence="10">Histidine kinase</fullName>
    </submittedName>
</protein>
<dbReference type="AlphaFoldDB" id="A0A919Y9N2"/>
<gene>
    <name evidence="10" type="ORF">J34TS1_23360</name>
</gene>
<name>A0A919Y9N2_9BACL</name>
<dbReference type="PANTHER" id="PTHR34220:SF7">
    <property type="entry name" value="SENSOR HISTIDINE KINASE YPDA"/>
    <property type="match status" value="1"/>
</dbReference>
<dbReference type="InterPro" id="IPR003660">
    <property type="entry name" value="HAMP_dom"/>
</dbReference>
<sequence length="588" mass="66648">MKNRALSIRAKLMILFSLTILFPVLIIAYVLPAYYTKLITTETEKLTESTLVGLTSNIQYYLDELERVTTIPYNYNEVMYALKIRSAGIYKQSDSYTKYKADYALYNTLPGVLENMHKEILGTLLLPLDGSIFYKDSRSTLYKARTDYPYQEQDWYQEAVKANGKATFVGVHPQDYLDIDPVQSVFSVARLIRDMDSRKPIAVILSDADTVVIDRIVRQLISNDSVVVITDINGQLVYTSSDVPSETLKELSASSSAVNYRGEPYVQVSKTVPSSSWKVTSLIPQSRFTDKVRWMHTTGLIFASGGLILTLFLFLAYSRKLLTPFREMIQVMRHVQRGDMTKRVAIHGKDEVAELGSALNRMIRRLDDMVINEYRAKLKQQDAEMQALQSQIKPHFLYNTLSGFIGLNRRRDHDTLDRAIRSLSGLLRYILSSDTCITLAEEFEIIRKYADLQSMRFQDRLSFHFELDNALEGLRIPKLLLQPLVENSVVHGFEPCEHPCLIEVVASVQRLDGSLRAVIVVKDNGVGFEPTAIKNSDRVGMRNVDERLALFCKGISDFNIQSAPGKGTAITITIDLHEEGLPNEHHCG</sequence>
<dbReference type="Gene3D" id="3.30.450.20">
    <property type="entry name" value="PAS domain"/>
    <property type="match status" value="2"/>
</dbReference>
<dbReference type="InterPro" id="IPR010559">
    <property type="entry name" value="Sig_transdc_His_kin_internal"/>
</dbReference>